<dbReference type="Pfam" id="PF06180">
    <property type="entry name" value="CbiK"/>
    <property type="match status" value="1"/>
</dbReference>
<dbReference type="GO" id="GO:0016852">
    <property type="term" value="F:sirohydrochlorin cobaltochelatase activity"/>
    <property type="evidence" value="ECO:0007669"/>
    <property type="project" value="InterPro"/>
</dbReference>
<organism evidence="2 3">
    <name type="scientific">Desulfonema ishimotonii</name>
    <dbReference type="NCBI Taxonomy" id="45657"/>
    <lineage>
        <taxon>Bacteria</taxon>
        <taxon>Pseudomonadati</taxon>
        <taxon>Thermodesulfobacteriota</taxon>
        <taxon>Desulfobacteria</taxon>
        <taxon>Desulfobacterales</taxon>
        <taxon>Desulfococcaceae</taxon>
        <taxon>Desulfonema</taxon>
    </lineage>
</organism>
<evidence type="ECO:0000256" key="1">
    <source>
        <dbReference type="SAM" id="MobiDB-lite"/>
    </source>
</evidence>
<sequence length="151" mass="17251">MNTPIVMAAFGTTTRALETYKFMDAVFRERFPEADIRWAYSSRMVRDWIKVRRDIDLRHPHEVLNDLIGEGHGWAVVQSLHMMCGHEFSRLIEEVRGAKFGHPWACPCWPLPEITSGLPTFSVTAMSGQTTRPWSWSATGPTIPHGRATWP</sequence>
<dbReference type="OrthoDB" id="9770331at2"/>
<dbReference type="SUPFAM" id="SSF53800">
    <property type="entry name" value="Chelatase"/>
    <property type="match status" value="1"/>
</dbReference>
<protein>
    <submittedName>
        <fullName evidence="2">Sirohydrochlorin cobaltochelatase</fullName>
    </submittedName>
</protein>
<dbReference type="Proteomes" id="UP000288096">
    <property type="component" value="Unassembled WGS sequence"/>
</dbReference>
<name>A0A401FZX8_9BACT</name>
<dbReference type="RefSeq" id="WP_124329707.1">
    <property type="nucleotide sequence ID" value="NZ_BEXT01000001.1"/>
</dbReference>
<reference evidence="3" key="1">
    <citation type="submission" date="2017-11" db="EMBL/GenBank/DDBJ databases">
        <authorList>
            <person name="Watanabe M."/>
            <person name="Kojima H."/>
        </authorList>
    </citation>
    <scope>NUCLEOTIDE SEQUENCE [LARGE SCALE GENOMIC DNA]</scope>
    <source>
        <strain evidence="3">Tokyo 01</strain>
    </source>
</reference>
<gene>
    <name evidence="2" type="ORF">DENIS_3514</name>
</gene>
<dbReference type="EMBL" id="BEXT01000001">
    <property type="protein sequence ID" value="GBC62542.1"/>
    <property type="molecule type" value="Genomic_DNA"/>
</dbReference>
<reference evidence="3" key="2">
    <citation type="submission" date="2019-01" db="EMBL/GenBank/DDBJ databases">
        <title>Genome sequence of Desulfonema ishimotonii strain Tokyo 01.</title>
        <authorList>
            <person name="Fukui M."/>
        </authorList>
    </citation>
    <scope>NUCLEOTIDE SEQUENCE [LARGE SCALE GENOMIC DNA]</scope>
    <source>
        <strain evidence="3">Tokyo 01</strain>
    </source>
</reference>
<evidence type="ECO:0000313" key="2">
    <source>
        <dbReference type="EMBL" id="GBC62542.1"/>
    </source>
</evidence>
<dbReference type="AlphaFoldDB" id="A0A401FZX8"/>
<dbReference type="GO" id="GO:0019251">
    <property type="term" value="P:anaerobic cobalamin biosynthetic process"/>
    <property type="evidence" value="ECO:0007669"/>
    <property type="project" value="InterPro"/>
</dbReference>
<comment type="caution">
    <text evidence="2">The sequence shown here is derived from an EMBL/GenBank/DDBJ whole genome shotgun (WGS) entry which is preliminary data.</text>
</comment>
<dbReference type="Gene3D" id="3.40.50.1400">
    <property type="match status" value="1"/>
</dbReference>
<dbReference type="InterPro" id="IPR010388">
    <property type="entry name" value="Anaerobic_Co-chelatase"/>
</dbReference>
<evidence type="ECO:0000313" key="3">
    <source>
        <dbReference type="Proteomes" id="UP000288096"/>
    </source>
</evidence>
<keyword evidence="3" id="KW-1185">Reference proteome</keyword>
<proteinExistence type="predicted"/>
<feature type="region of interest" description="Disordered" evidence="1">
    <location>
        <begin position="132"/>
        <end position="151"/>
    </location>
</feature>
<accession>A0A401FZX8</accession>